<keyword evidence="5 6" id="KW-0472">Membrane</keyword>
<evidence type="ECO:0000256" key="3">
    <source>
        <dbReference type="ARBA" id="ARBA00022692"/>
    </source>
</evidence>
<evidence type="ECO:0000256" key="6">
    <source>
        <dbReference type="SAM" id="Phobius"/>
    </source>
</evidence>
<keyword evidence="3 6" id="KW-0812">Transmembrane</keyword>
<gene>
    <name evidence="7" type="ORF">GG681_07005</name>
</gene>
<dbReference type="PIRSF" id="PIRSF006324">
    <property type="entry name" value="LeuE"/>
    <property type="match status" value="1"/>
</dbReference>
<evidence type="ECO:0000313" key="8">
    <source>
        <dbReference type="Proteomes" id="UP000436694"/>
    </source>
</evidence>
<dbReference type="RefSeq" id="WP_153546496.1">
    <property type="nucleotide sequence ID" value="NZ_WIXK01000003.1"/>
</dbReference>
<accession>A0A844AYZ5</accession>
<dbReference type="Pfam" id="PF01810">
    <property type="entry name" value="LysE"/>
    <property type="match status" value="1"/>
</dbReference>
<evidence type="ECO:0000256" key="5">
    <source>
        <dbReference type="ARBA" id="ARBA00023136"/>
    </source>
</evidence>
<feature type="transmembrane region" description="Helical" evidence="6">
    <location>
        <begin position="144"/>
        <end position="165"/>
    </location>
</feature>
<keyword evidence="4 6" id="KW-1133">Transmembrane helix</keyword>
<keyword evidence="8" id="KW-1185">Reference proteome</keyword>
<protein>
    <submittedName>
        <fullName evidence="7">LysE family translocator</fullName>
    </submittedName>
</protein>
<reference evidence="7 8" key="1">
    <citation type="submission" date="2019-10" db="EMBL/GenBank/DDBJ databases">
        <title>Epibacterium sp. nov., isolated from seawater.</title>
        <authorList>
            <person name="Zhang X."/>
            <person name="Li N."/>
        </authorList>
    </citation>
    <scope>NUCLEOTIDE SEQUENCE [LARGE SCALE GENOMIC DNA]</scope>
    <source>
        <strain evidence="7 8">SM1969</strain>
    </source>
</reference>
<keyword evidence="2" id="KW-1003">Cell membrane</keyword>
<feature type="transmembrane region" description="Helical" evidence="6">
    <location>
        <begin position="40"/>
        <end position="63"/>
    </location>
</feature>
<comment type="caution">
    <text evidence="7">The sequence shown here is derived from an EMBL/GenBank/DDBJ whole genome shotgun (WGS) entry which is preliminary data.</text>
</comment>
<dbReference type="InterPro" id="IPR001123">
    <property type="entry name" value="LeuE-type"/>
</dbReference>
<evidence type="ECO:0000256" key="1">
    <source>
        <dbReference type="ARBA" id="ARBA00004651"/>
    </source>
</evidence>
<dbReference type="EMBL" id="WIXK01000003">
    <property type="protein sequence ID" value="MQY42386.1"/>
    <property type="molecule type" value="Genomic_DNA"/>
</dbReference>
<sequence>MIDTVTLLTFIPAALALNFTPGPDMLFCIGQGTRFGPRAAFLASVGVSLGSLIHVTLAGLGLGALVAQVPMVFEVIRWIGVAYLLWLAWGALRSKPGPKGELPEVKARAAFRSGLMVNLSNPKVILFVLAFLPQFITPEAGSILIQFLLLGAIISMGSLLVNGGVGMMAGRLGRALSSGTGLSVWLERLTGGLFGALALRLAVMERI</sequence>
<proteinExistence type="predicted"/>
<name>A0A844AYZ5_9RHOB</name>
<feature type="transmembrane region" description="Helical" evidence="6">
    <location>
        <begin position="75"/>
        <end position="92"/>
    </location>
</feature>
<evidence type="ECO:0000313" key="7">
    <source>
        <dbReference type="EMBL" id="MQY42386.1"/>
    </source>
</evidence>
<dbReference type="AlphaFoldDB" id="A0A844AYZ5"/>
<dbReference type="PANTHER" id="PTHR30086:SF20">
    <property type="entry name" value="ARGININE EXPORTER PROTEIN ARGO-RELATED"/>
    <property type="match status" value="1"/>
</dbReference>
<organism evidence="7 8">
    <name type="scientific">Tritonibacter aquimaris</name>
    <dbReference type="NCBI Taxonomy" id="2663379"/>
    <lineage>
        <taxon>Bacteria</taxon>
        <taxon>Pseudomonadati</taxon>
        <taxon>Pseudomonadota</taxon>
        <taxon>Alphaproteobacteria</taxon>
        <taxon>Rhodobacterales</taxon>
        <taxon>Paracoccaceae</taxon>
        <taxon>Tritonibacter</taxon>
    </lineage>
</organism>
<evidence type="ECO:0000256" key="4">
    <source>
        <dbReference type="ARBA" id="ARBA00022989"/>
    </source>
</evidence>
<comment type="subcellular location">
    <subcellularLocation>
        <location evidence="1">Cell membrane</location>
        <topology evidence="1">Multi-pass membrane protein</topology>
    </subcellularLocation>
</comment>
<evidence type="ECO:0000256" key="2">
    <source>
        <dbReference type="ARBA" id="ARBA00022475"/>
    </source>
</evidence>
<dbReference type="GO" id="GO:0005886">
    <property type="term" value="C:plasma membrane"/>
    <property type="evidence" value="ECO:0007669"/>
    <property type="project" value="UniProtKB-SubCell"/>
</dbReference>
<dbReference type="Proteomes" id="UP000436694">
    <property type="component" value="Unassembled WGS sequence"/>
</dbReference>
<dbReference type="GO" id="GO:0015171">
    <property type="term" value="F:amino acid transmembrane transporter activity"/>
    <property type="evidence" value="ECO:0007669"/>
    <property type="project" value="TreeGrafter"/>
</dbReference>
<dbReference type="PANTHER" id="PTHR30086">
    <property type="entry name" value="ARGININE EXPORTER PROTEIN ARGO"/>
    <property type="match status" value="1"/>
</dbReference>